<evidence type="ECO:0000313" key="2">
    <source>
        <dbReference type="EMBL" id="MDO6572617.1"/>
    </source>
</evidence>
<dbReference type="InterPro" id="IPR039564">
    <property type="entry name" value="Peptidase_C39-like"/>
</dbReference>
<dbReference type="PIRSF" id="PIRSF032442">
    <property type="entry name" value="UCP032442"/>
    <property type="match status" value="1"/>
</dbReference>
<dbReference type="RefSeq" id="WP_029056149.1">
    <property type="nucleotide sequence ID" value="NZ_JAUOQO010000001.1"/>
</dbReference>
<sequence length="205" mass="23502">MNKTILPVKPISQLFPIPMVMGCEGVSASMMFQFNQQPIKATDIMKNWPTHPNNPYKGYVGNHLLVKFGYHQTIFPEAFVPFLQKYNSNVINGTGTSLAELEKIIDQQQPVVMYHTSLGAKPMRRSFKFDGYKIRLVSNIHVTLLIGYDKDNYYYIDPLWSHISKGIVFPAIIPNSKQIIKIKKSKMERSFNAPGRMCLYIKPNN</sequence>
<proteinExistence type="predicted"/>
<dbReference type="Proteomes" id="UP001170310">
    <property type="component" value="Unassembled WGS sequence"/>
</dbReference>
<comment type="caution">
    <text evidence="2">The sequence shown here is derived from an EMBL/GenBank/DDBJ whole genome shotgun (WGS) entry which is preliminary data.</text>
</comment>
<organism evidence="2 3">
    <name type="scientific">Staphylococcus pasteuri_A</name>
    <dbReference type="NCBI Taxonomy" id="3062664"/>
    <lineage>
        <taxon>Bacteria</taxon>
        <taxon>Bacillati</taxon>
        <taxon>Bacillota</taxon>
        <taxon>Bacilli</taxon>
        <taxon>Bacillales</taxon>
        <taxon>Staphylococcaceae</taxon>
        <taxon>Staphylococcus</taxon>
    </lineage>
</organism>
<dbReference type="PROSITE" id="PS51257">
    <property type="entry name" value="PROKAR_LIPOPROTEIN"/>
    <property type="match status" value="1"/>
</dbReference>
<dbReference type="Pfam" id="PF13529">
    <property type="entry name" value="Peptidase_C39_2"/>
    <property type="match status" value="1"/>
</dbReference>
<accession>A0AAW7YLQ7</accession>
<name>A0AAW7YLQ7_9STAP</name>
<evidence type="ECO:0000259" key="1">
    <source>
        <dbReference type="Pfam" id="PF13529"/>
    </source>
</evidence>
<evidence type="ECO:0000313" key="3">
    <source>
        <dbReference type="Proteomes" id="UP001170310"/>
    </source>
</evidence>
<dbReference type="Gene3D" id="3.90.70.10">
    <property type="entry name" value="Cysteine proteinases"/>
    <property type="match status" value="1"/>
</dbReference>
<dbReference type="PANTHER" id="PTHR37806:SF1">
    <property type="entry name" value="PEPTIDASE C39-LIKE DOMAIN-CONTAINING PROTEIN"/>
    <property type="match status" value="1"/>
</dbReference>
<protein>
    <submittedName>
        <fullName evidence="2">C39 family peptidase</fullName>
    </submittedName>
</protein>
<dbReference type="AlphaFoldDB" id="A0AAW7YLQ7"/>
<keyword evidence="3" id="KW-1185">Reference proteome</keyword>
<dbReference type="InterPro" id="IPR016997">
    <property type="entry name" value="UCP032442"/>
</dbReference>
<gene>
    <name evidence="2" type="ORF">Q4528_00430</name>
</gene>
<dbReference type="EMBL" id="JAUOQO010000001">
    <property type="protein sequence ID" value="MDO6572617.1"/>
    <property type="molecule type" value="Genomic_DNA"/>
</dbReference>
<reference evidence="2" key="1">
    <citation type="submission" date="2023-07" db="EMBL/GenBank/DDBJ databases">
        <title>Genome content predicts the carbon catabolic preferences of heterotrophic bacteria.</title>
        <authorList>
            <person name="Gralka M."/>
        </authorList>
    </citation>
    <scope>NUCLEOTIDE SEQUENCE</scope>
    <source>
        <strain evidence="2">E2R20</strain>
    </source>
</reference>
<dbReference type="PANTHER" id="PTHR37806">
    <property type="entry name" value="LMO0724 PROTEIN"/>
    <property type="match status" value="1"/>
</dbReference>
<feature type="domain" description="Peptidase C39-like" evidence="1">
    <location>
        <begin position="7"/>
        <end position="158"/>
    </location>
</feature>